<organism evidence="1 2">
    <name type="scientific">Ideonella aquatica</name>
    <dbReference type="NCBI Taxonomy" id="2824119"/>
    <lineage>
        <taxon>Bacteria</taxon>
        <taxon>Pseudomonadati</taxon>
        <taxon>Pseudomonadota</taxon>
        <taxon>Betaproteobacteria</taxon>
        <taxon>Burkholderiales</taxon>
        <taxon>Sphaerotilaceae</taxon>
        <taxon>Ideonella</taxon>
    </lineage>
</organism>
<keyword evidence="2" id="KW-1185">Reference proteome</keyword>
<name>A0A940YSF6_9BURK</name>
<comment type="caution">
    <text evidence="1">The sequence shown here is derived from an EMBL/GenBank/DDBJ whole genome shotgun (WGS) entry which is preliminary data.</text>
</comment>
<protein>
    <recommendedName>
        <fullName evidence="3">DUF2846 domain-containing protein</fullName>
    </recommendedName>
</protein>
<evidence type="ECO:0008006" key="3">
    <source>
        <dbReference type="Google" id="ProtNLM"/>
    </source>
</evidence>
<evidence type="ECO:0000313" key="2">
    <source>
        <dbReference type="Proteomes" id="UP000678374"/>
    </source>
</evidence>
<dbReference type="EMBL" id="JAGQDE010000022">
    <property type="protein sequence ID" value="MBQ0961073.1"/>
    <property type="molecule type" value="Genomic_DNA"/>
</dbReference>
<accession>A0A940YSF6</accession>
<dbReference type="Proteomes" id="UP000678374">
    <property type="component" value="Unassembled WGS sequence"/>
</dbReference>
<proteinExistence type="predicted"/>
<dbReference type="AlphaFoldDB" id="A0A940YSF6"/>
<evidence type="ECO:0000313" key="1">
    <source>
        <dbReference type="EMBL" id="MBQ0961073.1"/>
    </source>
</evidence>
<dbReference type="RefSeq" id="WP_210803747.1">
    <property type="nucleotide sequence ID" value="NZ_JAGQDE010000022.1"/>
</dbReference>
<gene>
    <name evidence="1" type="ORF">KAK06_19110</name>
</gene>
<sequence>MRYGIAVIAPILGFLALALTGCAVDRGPLTFPDPMALVSPSPGMAVVYLLRVPGEPVEVQVLVNGERVAKLARGTFTAIALAPGRYELLALEPDVSMPSTASALTLVAGDRRFLYTAVPTRGTEGFGLAPLAGAVVPVLKAGQVAIGARRWTALSEFDAQGLFSVLKPVGAELYAP</sequence>
<dbReference type="PROSITE" id="PS51257">
    <property type="entry name" value="PROKAR_LIPOPROTEIN"/>
    <property type="match status" value="1"/>
</dbReference>
<reference evidence="1" key="1">
    <citation type="submission" date="2021-04" db="EMBL/GenBank/DDBJ databases">
        <title>The genome sequence of Ideonella sp. 4Y11.</title>
        <authorList>
            <person name="Liu Y."/>
        </authorList>
    </citation>
    <scope>NUCLEOTIDE SEQUENCE</scope>
    <source>
        <strain evidence="1">4Y11</strain>
    </source>
</reference>